<dbReference type="KEGG" id="mcab:HXZ27_20890"/>
<name>A0A7H8XMT4_9ACTN</name>
<protein>
    <submittedName>
        <fullName evidence="1">Uncharacterized protein</fullName>
    </submittedName>
</protein>
<dbReference type="AlphaFoldDB" id="A0A7H8XMT4"/>
<dbReference type="GeneID" id="301313131"/>
<sequence>MEQRRLLAQLCAAVPILREHAEAGLWTDLLDEALDDLAAGRPVAEVCRQLGWAVEAEAETETERGVGESVPDHAGGARLEGLAPVVLDGGYRCPRHRCTRRAHRDDQGRVPHCALAGTPMTYRSEP</sequence>
<accession>A0A7H8XMT4</accession>
<proteinExistence type="predicted"/>
<reference evidence="1 2" key="1">
    <citation type="submission" date="2020-07" db="EMBL/GenBank/DDBJ databases">
        <title>A bifunctional nitrone conjugated secondary metabolite targeting the ribosome.</title>
        <authorList>
            <person name="Limbrick E.M."/>
            <person name="Graf M."/>
            <person name="Derewacz D.K."/>
            <person name="Nguyen F."/>
            <person name="Spraggins J.M."/>
            <person name="Wieland M."/>
            <person name="Ynigez-Gutierrez A.E."/>
            <person name="Reisman B.J."/>
            <person name="Zinshteyn B."/>
            <person name="McCulloch K."/>
            <person name="Iverson T.M."/>
            <person name="Green R."/>
            <person name="Wilson D.N."/>
            <person name="Bachmann B.O."/>
        </authorList>
    </citation>
    <scope>NUCLEOTIDE SEQUENCE [LARGE SCALE GENOMIC DNA]</scope>
    <source>
        <strain evidence="2">aurantiaca</strain>
    </source>
</reference>
<organism evidence="1 2">
    <name type="scientific">Micromonospora carbonacea</name>
    <dbReference type="NCBI Taxonomy" id="47853"/>
    <lineage>
        <taxon>Bacteria</taxon>
        <taxon>Bacillati</taxon>
        <taxon>Actinomycetota</taxon>
        <taxon>Actinomycetes</taxon>
        <taxon>Micromonosporales</taxon>
        <taxon>Micromonosporaceae</taxon>
        <taxon>Micromonospora</taxon>
    </lineage>
</organism>
<dbReference type="EMBL" id="CP058322">
    <property type="protein sequence ID" value="QLD26363.1"/>
    <property type="molecule type" value="Genomic_DNA"/>
</dbReference>
<gene>
    <name evidence="1" type="ORF">HXZ27_20890</name>
</gene>
<dbReference type="RefSeq" id="WP_178065615.1">
    <property type="nucleotide sequence ID" value="NZ_JBICTT010000013.1"/>
</dbReference>
<evidence type="ECO:0000313" key="2">
    <source>
        <dbReference type="Proteomes" id="UP000509335"/>
    </source>
</evidence>
<evidence type="ECO:0000313" key="1">
    <source>
        <dbReference type="EMBL" id="QLD26363.1"/>
    </source>
</evidence>
<dbReference type="Proteomes" id="UP000509335">
    <property type="component" value="Chromosome"/>
</dbReference>